<dbReference type="InterPro" id="IPR039426">
    <property type="entry name" value="TonB-dep_rcpt-like"/>
</dbReference>
<dbReference type="PANTHER" id="PTHR32552">
    <property type="entry name" value="FERRICHROME IRON RECEPTOR-RELATED"/>
    <property type="match status" value="1"/>
</dbReference>
<evidence type="ECO:0000256" key="6">
    <source>
        <dbReference type="ARBA" id="ARBA00023004"/>
    </source>
</evidence>
<dbReference type="Pfam" id="PF00593">
    <property type="entry name" value="TonB_dep_Rec_b-barrel"/>
    <property type="match status" value="1"/>
</dbReference>
<keyword evidence="13" id="KW-0732">Signal</keyword>
<evidence type="ECO:0000256" key="5">
    <source>
        <dbReference type="ARBA" id="ARBA00022692"/>
    </source>
</evidence>
<feature type="signal peptide" evidence="13">
    <location>
        <begin position="1"/>
        <end position="28"/>
    </location>
</feature>
<keyword evidence="6" id="KW-0408">Iron</keyword>
<name>A0ABV7JYC4_9ALTE</name>
<dbReference type="Proteomes" id="UP001595477">
    <property type="component" value="Unassembled WGS sequence"/>
</dbReference>
<evidence type="ECO:0000256" key="7">
    <source>
        <dbReference type="ARBA" id="ARBA00023065"/>
    </source>
</evidence>
<evidence type="ECO:0000256" key="10">
    <source>
        <dbReference type="ARBA" id="ARBA00023237"/>
    </source>
</evidence>
<evidence type="ECO:0000256" key="12">
    <source>
        <dbReference type="RuleBase" id="RU003357"/>
    </source>
</evidence>
<reference evidence="17" key="1">
    <citation type="journal article" date="2019" name="Int. J. Syst. Evol. Microbiol.">
        <title>The Global Catalogue of Microorganisms (GCM) 10K type strain sequencing project: providing services to taxonomists for standard genome sequencing and annotation.</title>
        <authorList>
            <consortium name="The Broad Institute Genomics Platform"/>
            <consortium name="The Broad Institute Genome Sequencing Center for Infectious Disease"/>
            <person name="Wu L."/>
            <person name="Ma J."/>
        </authorList>
    </citation>
    <scope>NUCLEOTIDE SEQUENCE [LARGE SCALE GENOMIC DNA]</scope>
    <source>
        <strain evidence="17">KCTC 52449</strain>
    </source>
</reference>
<dbReference type="RefSeq" id="WP_123327282.1">
    <property type="nucleotide sequence ID" value="NZ_JBHRSX010000017.1"/>
</dbReference>
<dbReference type="Gene3D" id="2.40.170.20">
    <property type="entry name" value="TonB-dependent receptor, beta-barrel domain"/>
    <property type="match status" value="1"/>
</dbReference>
<dbReference type="PROSITE" id="PS51257">
    <property type="entry name" value="PROKAR_LIPOPROTEIN"/>
    <property type="match status" value="1"/>
</dbReference>
<keyword evidence="10 11" id="KW-0998">Cell outer membrane</keyword>
<evidence type="ECO:0000256" key="2">
    <source>
        <dbReference type="ARBA" id="ARBA00022448"/>
    </source>
</evidence>
<dbReference type="InterPro" id="IPR012910">
    <property type="entry name" value="Plug_dom"/>
</dbReference>
<feature type="chain" id="PRO_5046162785" evidence="13">
    <location>
        <begin position="29"/>
        <end position="823"/>
    </location>
</feature>
<comment type="similarity">
    <text evidence="11 12">Belongs to the TonB-dependent receptor family.</text>
</comment>
<evidence type="ECO:0000259" key="14">
    <source>
        <dbReference type="Pfam" id="PF00593"/>
    </source>
</evidence>
<evidence type="ECO:0000313" key="16">
    <source>
        <dbReference type="EMBL" id="MFC3202048.1"/>
    </source>
</evidence>
<dbReference type="InterPro" id="IPR036942">
    <property type="entry name" value="Beta-barrel_TonB_sf"/>
</dbReference>
<dbReference type="EMBL" id="JBHRSX010000017">
    <property type="protein sequence ID" value="MFC3202048.1"/>
    <property type="molecule type" value="Genomic_DNA"/>
</dbReference>
<sequence>MNKPGNRFAYSIVASAVMTACMVPAVMAQEPDGAKEIEKIEVTATRRTGSLQEVPLNISAITADIMEDQNLEDLEDLARWVPGLTITNQGGRTDSPIIVRGLNTNSSGPSSDGGTVATYFGDVPLFLNMRLIDVNRVEVLIGPQGTLYGAGTLGGAIRYLPNEVEMDLTTGRVKGDVFSVAESDSMGGEASFVFNTPLIDDTLAIRAAVNYFNDPGYLDYNYVVRESGVSLPDPDWTDPTAVSENLKQVKDANGEKTLTGRVALRWTPNDWFDGTVSYFYQKREVEGRSITQYGALDPANGLNDVLGPYESAYRYEEPREQEDDLLSLELKADLGFAELVSATGWSGSEDIGNRDQTDLLIRLAYSYEEFPAFSAFTEEVGDIDRFTQEIRLVSEPSGPLSWIVGGFYYDTESFGYSKEFTPGFDEYALNVWGVGGNPRPDSLEYYSVDYTDVKEQALFGEVSYEVTDKLTITAGLRAYEYEVNSRSAVDLPLFETVFLGRDPDSIVLDFGEEGADDSGTLFKFNASYQVTDDVLAYATVSEGFRIGGANGVAACPPDIDEIQNQIICALPDEQVYTADTTTNYELGLKTTFFKNKLHFNAAVFNVDWEDAQVGGATVNGQQPITTNAEGANSRGVELFTRAVLTDELTMYATYSYTKAELTADAPFLFNVYDEFDEDGNPTNLDELFDGKDGDRLPGSPEQQFSFGLTYTQEVFGDKMLDVNYGITAQSDIITTVGQRRSGESLAGYAVSNLTAKISDFDWSVTFYVDNLFDKYAFVSTRAHQGYQGIGDIEINRTDLQRGYGHFLLRPRTVGVTFSYQFEM</sequence>
<dbReference type="Pfam" id="PF07715">
    <property type="entry name" value="Plug"/>
    <property type="match status" value="1"/>
</dbReference>
<keyword evidence="5 11" id="KW-0812">Transmembrane</keyword>
<comment type="caution">
    <text evidence="16">The sequence shown here is derived from an EMBL/GenBank/DDBJ whole genome shotgun (WGS) entry which is preliminary data.</text>
</comment>
<evidence type="ECO:0000256" key="11">
    <source>
        <dbReference type="PROSITE-ProRule" id="PRU01360"/>
    </source>
</evidence>
<evidence type="ECO:0000256" key="3">
    <source>
        <dbReference type="ARBA" id="ARBA00022452"/>
    </source>
</evidence>
<dbReference type="SUPFAM" id="SSF56935">
    <property type="entry name" value="Porins"/>
    <property type="match status" value="1"/>
</dbReference>
<comment type="subcellular location">
    <subcellularLocation>
        <location evidence="1 11">Cell outer membrane</location>
        <topology evidence="1 11">Multi-pass membrane protein</topology>
    </subcellularLocation>
</comment>
<accession>A0ABV7JYC4</accession>
<evidence type="ECO:0000256" key="1">
    <source>
        <dbReference type="ARBA" id="ARBA00004571"/>
    </source>
</evidence>
<proteinExistence type="inferred from homology"/>
<evidence type="ECO:0000256" key="9">
    <source>
        <dbReference type="ARBA" id="ARBA00023136"/>
    </source>
</evidence>
<keyword evidence="7" id="KW-0406">Ion transport</keyword>
<evidence type="ECO:0000259" key="15">
    <source>
        <dbReference type="Pfam" id="PF07715"/>
    </source>
</evidence>
<protein>
    <submittedName>
        <fullName evidence="16">TonB-dependent receptor</fullName>
    </submittedName>
</protein>
<keyword evidence="16" id="KW-0675">Receptor</keyword>
<dbReference type="InterPro" id="IPR000531">
    <property type="entry name" value="Beta-barrel_TonB"/>
</dbReference>
<organism evidence="16 17">
    <name type="scientific">Alteromonas oceani</name>
    <dbReference type="NCBI Taxonomy" id="2071609"/>
    <lineage>
        <taxon>Bacteria</taxon>
        <taxon>Pseudomonadati</taxon>
        <taxon>Pseudomonadota</taxon>
        <taxon>Gammaproteobacteria</taxon>
        <taxon>Alteromonadales</taxon>
        <taxon>Alteromonadaceae</taxon>
        <taxon>Alteromonas/Salinimonas group</taxon>
        <taxon>Alteromonas</taxon>
    </lineage>
</organism>
<dbReference type="PANTHER" id="PTHR32552:SF81">
    <property type="entry name" value="TONB-DEPENDENT OUTER MEMBRANE RECEPTOR"/>
    <property type="match status" value="1"/>
</dbReference>
<gene>
    <name evidence="16" type="ORF">ACFOEW_09480</name>
</gene>
<keyword evidence="17" id="KW-1185">Reference proteome</keyword>
<keyword evidence="2 11" id="KW-0813">Transport</keyword>
<dbReference type="PROSITE" id="PS52016">
    <property type="entry name" value="TONB_DEPENDENT_REC_3"/>
    <property type="match status" value="1"/>
</dbReference>
<evidence type="ECO:0000256" key="13">
    <source>
        <dbReference type="SAM" id="SignalP"/>
    </source>
</evidence>
<feature type="domain" description="TonB-dependent receptor-like beta-barrel" evidence="14">
    <location>
        <begin position="265"/>
        <end position="771"/>
    </location>
</feature>
<keyword evidence="8 12" id="KW-0798">TonB box</keyword>
<evidence type="ECO:0000256" key="8">
    <source>
        <dbReference type="ARBA" id="ARBA00023077"/>
    </source>
</evidence>
<keyword evidence="4" id="KW-0410">Iron transport</keyword>
<evidence type="ECO:0000256" key="4">
    <source>
        <dbReference type="ARBA" id="ARBA00022496"/>
    </source>
</evidence>
<keyword evidence="3 11" id="KW-1134">Transmembrane beta strand</keyword>
<feature type="domain" description="TonB-dependent receptor plug" evidence="15">
    <location>
        <begin position="51"/>
        <end position="156"/>
    </location>
</feature>
<evidence type="ECO:0000313" key="17">
    <source>
        <dbReference type="Proteomes" id="UP001595477"/>
    </source>
</evidence>
<keyword evidence="9 11" id="KW-0472">Membrane</keyword>